<dbReference type="Proteomes" id="UP000029736">
    <property type="component" value="Unassembled WGS sequence"/>
</dbReference>
<evidence type="ECO:0000313" key="1">
    <source>
        <dbReference type="EMBL" id="KGE86924.1"/>
    </source>
</evidence>
<dbReference type="STRING" id="1524460.IX84_17900"/>
<comment type="caution">
    <text evidence="1">The sequence shown here is derived from an EMBL/GenBank/DDBJ whole genome shotgun (WGS) entry which is preliminary data.</text>
</comment>
<gene>
    <name evidence="1" type="ORF">IX84_17900</name>
</gene>
<evidence type="ECO:0008006" key="3">
    <source>
        <dbReference type="Google" id="ProtNLM"/>
    </source>
</evidence>
<keyword evidence="2" id="KW-1185">Reference proteome</keyword>
<organism evidence="1 2">
    <name type="scientific">Phaeodactylibacter xiamenensis</name>
    <dbReference type="NCBI Taxonomy" id="1524460"/>
    <lineage>
        <taxon>Bacteria</taxon>
        <taxon>Pseudomonadati</taxon>
        <taxon>Bacteroidota</taxon>
        <taxon>Saprospiria</taxon>
        <taxon>Saprospirales</taxon>
        <taxon>Haliscomenobacteraceae</taxon>
        <taxon>Phaeodactylibacter</taxon>
    </lineage>
</organism>
<accession>A0A098S3J8</accession>
<protein>
    <recommendedName>
        <fullName evidence="3">DUF3299 domain-containing protein</fullName>
    </recommendedName>
</protein>
<name>A0A098S3J8_9BACT</name>
<dbReference type="Gene3D" id="2.40.50.870">
    <property type="entry name" value="Protein of unknown function (DUF3299)"/>
    <property type="match status" value="1"/>
</dbReference>
<dbReference type="AlphaFoldDB" id="A0A098S3J8"/>
<reference evidence="1 2" key="1">
    <citation type="journal article" date="2014" name="Int. J. Syst. Evol. Microbiol.">
        <title>Phaeodactylibacter xiamenensis gen. nov., sp. nov., a member of the family Saprospiraceae isolated from the marine alga Phaeodactylum tricornutum.</title>
        <authorList>
            <person name="Chen Z.Jr."/>
            <person name="Lei X."/>
            <person name="Lai Q."/>
            <person name="Li Y."/>
            <person name="Zhang B."/>
            <person name="Zhang J."/>
            <person name="Zhang H."/>
            <person name="Yang L."/>
            <person name="Zheng W."/>
            <person name="Tian Y."/>
            <person name="Yu Z."/>
            <person name="Xu H.Jr."/>
            <person name="Zheng T."/>
        </authorList>
    </citation>
    <scope>NUCLEOTIDE SEQUENCE [LARGE SCALE GENOMIC DNA]</scope>
    <source>
        <strain evidence="1 2">KD52</strain>
    </source>
</reference>
<sequence length="150" mass="17000">MPPQKAVSGIAVDTSHFEYEDGVLRLTWEMLSDVVFTDEYSDEVQAYVPYPTFGAQLQAIEGREVLIEGYIIPLEETGDETILVLSALPYSSCFFCGGAGPESVMDIKLRPDEKRKFTTDDRMTFLGKLRLNDDDLYYLNYILEDAAVYQ</sequence>
<proteinExistence type="predicted"/>
<evidence type="ECO:0000313" key="2">
    <source>
        <dbReference type="Proteomes" id="UP000029736"/>
    </source>
</evidence>
<dbReference type="EMBL" id="JPOS01000039">
    <property type="protein sequence ID" value="KGE86924.1"/>
    <property type="molecule type" value="Genomic_DNA"/>
</dbReference>